<dbReference type="Proteomes" id="UP000324209">
    <property type="component" value="Chromosome"/>
</dbReference>
<keyword evidence="13 20" id="KW-0418">Kinase</keyword>
<comment type="catalytic activity">
    <reaction evidence="2">
        <text>adenosylcob(III)inamide phosphate + GTP + H(+) = adenosylcob(III)inamide-GDP + diphosphate</text>
        <dbReference type="Rhea" id="RHEA:22712"/>
        <dbReference type="ChEBI" id="CHEBI:15378"/>
        <dbReference type="ChEBI" id="CHEBI:33019"/>
        <dbReference type="ChEBI" id="CHEBI:37565"/>
        <dbReference type="ChEBI" id="CHEBI:58502"/>
        <dbReference type="ChEBI" id="CHEBI:60487"/>
        <dbReference type="EC" id="2.7.7.62"/>
    </reaction>
</comment>
<evidence type="ECO:0000256" key="8">
    <source>
        <dbReference type="ARBA" id="ARBA00012016"/>
    </source>
</evidence>
<feature type="binding site" evidence="19">
    <location>
        <position position="86"/>
    </location>
    <ligand>
        <name>GTP</name>
        <dbReference type="ChEBI" id="CHEBI:37565"/>
    </ligand>
</feature>
<dbReference type="AlphaFoldDB" id="A0A5C1QJ75"/>
<evidence type="ECO:0000256" key="19">
    <source>
        <dbReference type="PIRSR" id="PIRSR006135-2"/>
    </source>
</evidence>
<dbReference type="InterPro" id="IPR003203">
    <property type="entry name" value="CobU/CobP"/>
</dbReference>
<dbReference type="GO" id="GO:0005524">
    <property type="term" value="F:ATP binding"/>
    <property type="evidence" value="ECO:0007669"/>
    <property type="project" value="UniProtKB-KW"/>
</dbReference>
<evidence type="ECO:0000256" key="18">
    <source>
        <dbReference type="PIRSR" id="PIRSR006135-1"/>
    </source>
</evidence>
<dbReference type="EMBL" id="CP036150">
    <property type="protein sequence ID" value="QEN07517.1"/>
    <property type="molecule type" value="Genomic_DNA"/>
</dbReference>
<feature type="binding site" evidence="19">
    <location>
        <begin position="52"/>
        <end position="55"/>
    </location>
    <ligand>
        <name>GTP</name>
        <dbReference type="ChEBI" id="CHEBI:37565"/>
    </ligand>
</feature>
<evidence type="ECO:0000256" key="4">
    <source>
        <dbReference type="ARBA" id="ARBA00003889"/>
    </source>
</evidence>
<comment type="catalytic activity">
    <reaction evidence="1">
        <text>adenosylcob(III)inamide + ATP = adenosylcob(III)inamide phosphate + ADP + H(+)</text>
        <dbReference type="Rhea" id="RHEA:15769"/>
        <dbReference type="ChEBI" id="CHEBI:2480"/>
        <dbReference type="ChEBI" id="CHEBI:15378"/>
        <dbReference type="ChEBI" id="CHEBI:30616"/>
        <dbReference type="ChEBI" id="CHEBI:58502"/>
        <dbReference type="ChEBI" id="CHEBI:456216"/>
        <dbReference type="EC" id="2.7.1.156"/>
    </reaction>
</comment>
<evidence type="ECO:0000256" key="5">
    <source>
        <dbReference type="ARBA" id="ARBA00004692"/>
    </source>
</evidence>
<dbReference type="PIRSF" id="PIRSF006135">
    <property type="entry name" value="CobU"/>
    <property type="match status" value="1"/>
</dbReference>
<evidence type="ECO:0000256" key="3">
    <source>
        <dbReference type="ARBA" id="ARBA00001522"/>
    </source>
</evidence>
<comment type="function">
    <text evidence="4">Catalyzes ATP-dependent phosphorylation of adenosylcobinamide and addition of GMP to adenosylcobinamide phosphate.</text>
</comment>
<dbReference type="EC" id="2.7.7.62" evidence="9"/>
<dbReference type="RefSeq" id="WP_149485597.1">
    <property type="nucleotide sequence ID" value="NZ_CP036150.1"/>
</dbReference>
<dbReference type="Gene3D" id="3.40.50.300">
    <property type="entry name" value="P-loop containing nucleotide triphosphate hydrolases"/>
    <property type="match status" value="1"/>
</dbReference>
<evidence type="ECO:0000256" key="2">
    <source>
        <dbReference type="ARBA" id="ARBA00000711"/>
    </source>
</evidence>
<keyword evidence="15 19" id="KW-0342">GTP-binding</keyword>
<keyword evidence="10" id="KW-0169">Cobalamin biosynthesis</keyword>
<evidence type="ECO:0000256" key="1">
    <source>
        <dbReference type="ARBA" id="ARBA00000312"/>
    </source>
</evidence>
<dbReference type="PANTHER" id="PTHR34848">
    <property type="match status" value="1"/>
</dbReference>
<evidence type="ECO:0000256" key="16">
    <source>
        <dbReference type="ARBA" id="ARBA00029570"/>
    </source>
</evidence>
<keyword evidence="14" id="KW-0067">ATP-binding</keyword>
<keyword evidence="12 19" id="KW-0547">Nucleotide-binding</keyword>
<comment type="similarity">
    <text evidence="7">Belongs to the CobU/CobP family.</text>
</comment>
<dbReference type="UniPathway" id="UPA00148">
    <property type="reaction ID" value="UER00236"/>
</dbReference>
<dbReference type="GO" id="GO:0008820">
    <property type="term" value="F:cobinamide phosphate guanylyltransferase activity"/>
    <property type="evidence" value="ECO:0007669"/>
    <property type="project" value="UniProtKB-EC"/>
</dbReference>
<evidence type="ECO:0000313" key="21">
    <source>
        <dbReference type="Proteomes" id="UP000324209"/>
    </source>
</evidence>
<dbReference type="KEGG" id="ock:EXM22_05755"/>
<feature type="binding site" evidence="19">
    <location>
        <begin position="35"/>
        <end position="37"/>
    </location>
    <ligand>
        <name>GTP</name>
        <dbReference type="ChEBI" id="CHEBI:37565"/>
    </ligand>
</feature>
<proteinExistence type="inferred from homology"/>
<evidence type="ECO:0000256" key="15">
    <source>
        <dbReference type="ARBA" id="ARBA00023134"/>
    </source>
</evidence>
<dbReference type="CDD" id="cd00544">
    <property type="entry name" value="CobU"/>
    <property type="match status" value="1"/>
</dbReference>
<evidence type="ECO:0000256" key="9">
    <source>
        <dbReference type="ARBA" id="ARBA00012523"/>
    </source>
</evidence>
<dbReference type="PANTHER" id="PTHR34848:SF1">
    <property type="entry name" value="BIFUNCTIONAL ADENOSYLCOBALAMIN BIOSYNTHESIS PROTEIN COBU"/>
    <property type="match status" value="1"/>
</dbReference>
<sequence length="181" mass="20616">MIFVLGGVKSGKTSWAENRAAQWALRNNGTVVYLASARAWDDEMKLRIHRHKLSRPKEWETIEEPLHITDVLKGTDFSSKHIVLFDCLTLWMTNLLMELGDKFSQEEAEDHILKAISEFLEASNTFPGEIIVISNQVENGLISPNFLGRIFQELAGRSHQMIARESKEVIQMIAGLPQRIK</sequence>
<dbReference type="OrthoDB" id="9799422at2"/>
<dbReference type="SUPFAM" id="SSF52540">
    <property type="entry name" value="P-loop containing nucleoside triphosphate hydrolases"/>
    <property type="match status" value="1"/>
</dbReference>
<reference evidence="20 21" key="1">
    <citation type="submission" date="2019-02" db="EMBL/GenBank/DDBJ databases">
        <title>Complete Genome Sequence and Methylome Analysis of free living Spirochaetas.</title>
        <authorList>
            <person name="Fomenkov A."/>
            <person name="Dubinina G."/>
            <person name="Leshcheva N."/>
            <person name="Mikheeva N."/>
            <person name="Grabovich M."/>
            <person name="Vincze T."/>
            <person name="Roberts R.J."/>
        </authorList>
    </citation>
    <scope>NUCLEOTIDE SEQUENCE [LARGE SCALE GENOMIC DNA]</scope>
    <source>
        <strain evidence="20 21">K2</strain>
    </source>
</reference>
<protein>
    <recommendedName>
        <fullName evidence="16">Adenosylcobinamide kinase</fullName>
        <ecNumber evidence="8">2.7.1.156</ecNumber>
        <ecNumber evidence="9">2.7.7.62</ecNumber>
    </recommendedName>
    <alternativeName>
        <fullName evidence="17">Adenosylcobinamide-phosphate guanylyltransferase</fullName>
    </alternativeName>
</protein>
<evidence type="ECO:0000256" key="13">
    <source>
        <dbReference type="ARBA" id="ARBA00022777"/>
    </source>
</evidence>
<feature type="binding site" evidence="19">
    <location>
        <position position="63"/>
    </location>
    <ligand>
        <name>GTP</name>
        <dbReference type="ChEBI" id="CHEBI:37565"/>
    </ligand>
</feature>
<name>A0A5C1QJ75_9SPIO</name>
<gene>
    <name evidence="20" type="ORF">EXM22_05755</name>
</gene>
<comment type="pathway">
    <text evidence="6">Cofactor biosynthesis; adenosylcobalamin biosynthesis; adenosylcobalamin from cob(II)yrinate a,c-diamide: step 5/7.</text>
</comment>
<keyword evidence="11 20" id="KW-0808">Transferase</keyword>
<comment type="pathway">
    <text evidence="5">Cofactor biosynthesis; adenosylcobalamin biosynthesis; adenosylcobalamin from cob(II)yrinate a,c-diamide: step 6/7.</text>
</comment>
<dbReference type="EC" id="2.7.1.156" evidence="8"/>
<evidence type="ECO:0000256" key="11">
    <source>
        <dbReference type="ARBA" id="ARBA00022679"/>
    </source>
</evidence>
<evidence type="ECO:0000256" key="7">
    <source>
        <dbReference type="ARBA" id="ARBA00007490"/>
    </source>
</evidence>
<accession>A0A5C1QJ75</accession>
<dbReference type="GO" id="GO:0009236">
    <property type="term" value="P:cobalamin biosynthetic process"/>
    <property type="evidence" value="ECO:0007669"/>
    <property type="project" value="UniProtKB-UniPathway"/>
</dbReference>
<dbReference type="GO" id="GO:0043752">
    <property type="term" value="F:adenosylcobinamide kinase activity"/>
    <property type="evidence" value="ECO:0007669"/>
    <property type="project" value="UniProtKB-EC"/>
</dbReference>
<keyword evidence="21" id="KW-1185">Reference proteome</keyword>
<dbReference type="InterPro" id="IPR027417">
    <property type="entry name" value="P-loop_NTPase"/>
</dbReference>
<keyword evidence="20" id="KW-0548">Nucleotidyltransferase</keyword>
<feature type="active site" description="GMP-histidine intermediate" evidence="18">
    <location>
        <position position="51"/>
    </location>
</feature>
<evidence type="ECO:0000313" key="20">
    <source>
        <dbReference type="EMBL" id="QEN07517.1"/>
    </source>
</evidence>
<evidence type="ECO:0000256" key="12">
    <source>
        <dbReference type="ARBA" id="ARBA00022741"/>
    </source>
</evidence>
<comment type="catalytic activity">
    <reaction evidence="3">
        <text>adenosylcob(III)inamide + GTP = adenosylcob(III)inamide phosphate + GDP + H(+)</text>
        <dbReference type="Rhea" id="RHEA:15765"/>
        <dbReference type="ChEBI" id="CHEBI:2480"/>
        <dbReference type="ChEBI" id="CHEBI:15378"/>
        <dbReference type="ChEBI" id="CHEBI:37565"/>
        <dbReference type="ChEBI" id="CHEBI:58189"/>
        <dbReference type="ChEBI" id="CHEBI:58502"/>
        <dbReference type="EC" id="2.7.1.156"/>
    </reaction>
</comment>
<evidence type="ECO:0000256" key="17">
    <source>
        <dbReference type="ARBA" id="ARBA00030571"/>
    </source>
</evidence>
<organism evidence="20 21">
    <name type="scientific">Oceanispirochaeta crateris</name>
    <dbReference type="NCBI Taxonomy" id="2518645"/>
    <lineage>
        <taxon>Bacteria</taxon>
        <taxon>Pseudomonadati</taxon>
        <taxon>Spirochaetota</taxon>
        <taxon>Spirochaetia</taxon>
        <taxon>Spirochaetales</taxon>
        <taxon>Spirochaetaceae</taxon>
        <taxon>Oceanispirochaeta</taxon>
    </lineage>
</organism>
<evidence type="ECO:0000256" key="10">
    <source>
        <dbReference type="ARBA" id="ARBA00022573"/>
    </source>
</evidence>
<dbReference type="Pfam" id="PF02283">
    <property type="entry name" value="CobU"/>
    <property type="match status" value="1"/>
</dbReference>
<evidence type="ECO:0000256" key="6">
    <source>
        <dbReference type="ARBA" id="ARBA00005159"/>
    </source>
</evidence>
<dbReference type="GO" id="GO:0005525">
    <property type="term" value="F:GTP binding"/>
    <property type="evidence" value="ECO:0007669"/>
    <property type="project" value="UniProtKB-KW"/>
</dbReference>
<evidence type="ECO:0000256" key="14">
    <source>
        <dbReference type="ARBA" id="ARBA00022840"/>
    </source>
</evidence>